<evidence type="ECO:0000313" key="3">
    <source>
        <dbReference type="Proteomes" id="UP001056255"/>
    </source>
</evidence>
<keyword evidence="3" id="KW-1185">Reference proteome</keyword>
<gene>
    <name evidence="2" type="ORF">K6Q96_07020</name>
</gene>
<sequence>MKKFLLLIVALNTDLAYANTEVFSYMRQSLSSNEIRLQEVTDILFQYKPESLKAIYCKDIANKMTDNDLDIIFKHVPREDFEDFTRLETERKQYIYEEHEGKDVGILFYRIRLYDQAGSFKQGLIQFRDNPVCLYTIAFLPKTITREFKFNLEK</sequence>
<dbReference type="Proteomes" id="UP001056255">
    <property type="component" value="Chromosome I"/>
</dbReference>
<dbReference type="EMBL" id="CP082275">
    <property type="protein sequence ID" value="USH03737.1"/>
    <property type="molecule type" value="Genomic_DNA"/>
</dbReference>
<dbReference type="RefSeq" id="WP_251879007.1">
    <property type="nucleotide sequence ID" value="NZ_CP082275.1"/>
</dbReference>
<protein>
    <submittedName>
        <fullName evidence="2">Uncharacterized protein</fullName>
    </submittedName>
</protein>
<feature type="signal peptide" evidence="1">
    <location>
        <begin position="1"/>
        <end position="18"/>
    </location>
</feature>
<reference evidence="2" key="1">
    <citation type="submission" date="2021-08" db="EMBL/GenBank/DDBJ databases">
        <authorList>
            <person name="Sakaguchi M."/>
            <person name="Kikuchi T."/>
            <person name="Urbanczyk H."/>
        </authorList>
    </citation>
    <scope>NUCLEOTIDE SEQUENCE</scope>
    <source>
        <strain evidence="2">020920N</strain>
    </source>
</reference>
<name>A0ABY4WXM1_9GAMM</name>
<keyword evidence="1" id="KW-0732">Signal</keyword>
<evidence type="ECO:0000256" key="1">
    <source>
        <dbReference type="SAM" id="SignalP"/>
    </source>
</evidence>
<evidence type="ECO:0000313" key="2">
    <source>
        <dbReference type="EMBL" id="USH03737.1"/>
    </source>
</evidence>
<organism evidence="2 3">
    <name type="scientific">Grimontia kaedaensis</name>
    <dbReference type="NCBI Taxonomy" id="2872157"/>
    <lineage>
        <taxon>Bacteria</taxon>
        <taxon>Pseudomonadati</taxon>
        <taxon>Pseudomonadota</taxon>
        <taxon>Gammaproteobacteria</taxon>
        <taxon>Vibrionales</taxon>
        <taxon>Vibrionaceae</taxon>
        <taxon>Grimontia</taxon>
    </lineage>
</organism>
<proteinExistence type="predicted"/>
<feature type="chain" id="PRO_5046486427" evidence="1">
    <location>
        <begin position="19"/>
        <end position="154"/>
    </location>
</feature>
<accession>A0ABY4WXM1</accession>